<evidence type="ECO:0000256" key="1">
    <source>
        <dbReference type="SAM" id="Phobius"/>
    </source>
</evidence>
<dbReference type="Pfam" id="PF07596">
    <property type="entry name" value="SBP_bac_10"/>
    <property type="match status" value="1"/>
</dbReference>
<dbReference type="NCBIfam" id="TIGR02532">
    <property type="entry name" value="IV_pilin_GFxxxE"/>
    <property type="match status" value="1"/>
</dbReference>
<proteinExistence type="predicted"/>
<dbReference type="Gene3D" id="3.30.700.10">
    <property type="entry name" value="Glycoprotein, Type 4 Pilin"/>
    <property type="match status" value="1"/>
</dbReference>
<keyword evidence="4" id="KW-1185">Reference proteome</keyword>
<dbReference type="EMBL" id="LR593886">
    <property type="protein sequence ID" value="VTS02837.1"/>
    <property type="molecule type" value="Genomic_DNA"/>
</dbReference>
<protein>
    <recommendedName>
        <fullName evidence="2">DUF1559 domain-containing protein</fullName>
    </recommendedName>
</protein>
<keyword evidence="1" id="KW-0812">Transmembrane</keyword>
<dbReference type="AlphaFoldDB" id="A0A6P2DJC8"/>
<dbReference type="NCBIfam" id="TIGR04294">
    <property type="entry name" value="pre_pil_HX9DG"/>
    <property type="match status" value="1"/>
</dbReference>
<evidence type="ECO:0000313" key="4">
    <source>
        <dbReference type="Proteomes" id="UP000464178"/>
    </source>
</evidence>
<dbReference type="Pfam" id="PF07963">
    <property type="entry name" value="N_methyl"/>
    <property type="match status" value="1"/>
</dbReference>
<keyword evidence="1" id="KW-0472">Membrane</keyword>
<dbReference type="Proteomes" id="UP000464178">
    <property type="component" value="Chromosome"/>
</dbReference>
<feature type="transmembrane region" description="Helical" evidence="1">
    <location>
        <begin position="12"/>
        <end position="36"/>
    </location>
</feature>
<sequence length="313" mass="33116">MSATNRAPRRSGFTLIELLVVIAIIAILIGLLLPAVQKVREAAARMSCQNNLKQIGLALHNAENTNGYFPTTVDKFQGMLVGVLPYIEQGNVATQYNLNEAYDSTNNRAITTTPIKVFLCPSTPSPVAKAGQKTTGSAFMTEPHTRADYAVSDEVKAALGSPLNYVDTASVGQPGALSKTIKKPSLIGITDGTSNTLLVVEKAGCTEWWGTVNGVRQVRPQPNAVGAGKQAPSSWNWAHPSNDFGIAGTDLVTGNAGGLKAINADNNDTFAFHTGLANVVFADGSVRSINESIDIRVYARLVTARAGEVVGNY</sequence>
<dbReference type="InterPro" id="IPR012902">
    <property type="entry name" value="N_methyl_site"/>
</dbReference>
<reference evidence="3 4" key="1">
    <citation type="submission" date="2019-05" db="EMBL/GenBank/DDBJ databases">
        <authorList>
            <consortium name="Science for Life Laboratories"/>
        </authorList>
    </citation>
    <scope>NUCLEOTIDE SEQUENCE [LARGE SCALE GENOMIC DNA]</scope>
    <source>
        <strain evidence="3">Soil9</strain>
    </source>
</reference>
<accession>A0A6P2DJC8</accession>
<keyword evidence="1" id="KW-1133">Transmembrane helix</keyword>
<dbReference type="InterPro" id="IPR045584">
    <property type="entry name" value="Pilin-like"/>
</dbReference>
<dbReference type="PANTHER" id="PTHR30093">
    <property type="entry name" value="GENERAL SECRETION PATHWAY PROTEIN G"/>
    <property type="match status" value="1"/>
</dbReference>
<name>A0A6P2DJC8_9BACT</name>
<dbReference type="PROSITE" id="PS00409">
    <property type="entry name" value="PROKAR_NTER_METHYL"/>
    <property type="match status" value="1"/>
</dbReference>
<dbReference type="RefSeq" id="WP_162673689.1">
    <property type="nucleotide sequence ID" value="NZ_LR593886.1"/>
</dbReference>
<dbReference type="InterPro" id="IPR027558">
    <property type="entry name" value="Pre_pil_HX9DG_C"/>
</dbReference>
<evidence type="ECO:0000313" key="3">
    <source>
        <dbReference type="EMBL" id="VTS02837.1"/>
    </source>
</evidence>
<evidence type="ECO:0000259" key="2">
    <source>
        <dbReference type="Pfam" id="PF07596"/>
    </source>
</evidence>
<gene>
    <name evidence="3" type="ORF">SOIL9_73830</name>
</gene>
<dbReference type="SUPFAM" id="SSF54523">
    <property type="entry name" value="Pili subunits"/>
    <property type="match status" value="1"/>
</dbReference>
<dbReference type="PANTHER" id="PTHR30093:SF2">
    <property type="entry name" value="TYPE II SECRETION SYSTEM PROTEIN H"/>
    <property type="match status" value="1"/>
</dbReference>
<dbReference type="InterPro" id="IPR011453">
    <property type="entry name" value="DUF1559"/>
</dbReference>
<organism evidence="3 4">
    <name type="scientific">Gemmata massiliana</name>
    <dbReference type="NCBI Taxonomy" id="1210884"/>
    <lineage>
        <taxon>Bacteria</taxon>
        <taxon>Pseudomonadati</taxon>
        <taxon>Planctomycetota</taxon>
        <taxon>Planctomycetia</taxon>
        <taxon>Gemmatales</taxon>
        <taxon>Gemmataceae</taxon>
        <taxon>Gemmata</taxon>
    </lineage>
</organism>
<dbReference type="KEGG" id="gms:SOIL9_73830"/>
<feature type="domain" description="DUF1559" evidence="2">
    <location>
        <begin position="37"/>
        <end position="295"/>
    </location>
</feature>